<dbReference type="InterPro" id="IPR004827">
    <property type="entry name" value="bZIP"/>
</dbReference>
<feature type="domain" description="BZIP" evidence="5">
    <location>
        <begin position="248"/>
        <end position="311"/>
    </location>
</feature>
<dbReference type="SUPFAM" id="SSF57959">
    <property type="entry name" value="Leucine zipper domain"/>
    <property type="match status" value="1"/>
</dbReference>
<protein>
    <recommendedName>
        <fullName evidence="5">BZIP domain-containing protein</fullName>
    </recommendedName>
</protein>
<dbReference type="PROSITE" id="PS50217">
    <property type="entry name" value="BZIP"/>
    <property type="match status" value="1"/>
</dbReference>
<dbReference type="PANTHER" id="PTHR10129">
    <property type="entry name" value="TRANSCRIPTION FACTOR MAF"/>
    <property type="match status" value="1"/>
</dbReference>
<dbReference type="GO" id="GO:0000981">
    <property type="term" value="F:DNA-binding transcription factor activity, RNA polymerase II-specific"/>
    <property type="evidence" value="ECO:0007669"/>
    <property type="project" value="TreeGrafter"/>
</dbReference>
<dbReference type="InterPro" id="IPR046347">
    <property type="entry name" value="bZIP_sf"/>
</dbReference>
<evidence type="ECO:0000256" key="4">
    <source>
        <dbReference type="SAM" id="MobiDB-lite"/>
    </source>
</evidence>
<dbReference type="InterPro" id="IPR024874">
    <property type="entry name" value="Transcription_factor_Maf_fam"/>
</dbReference>
<dbReference type="Proteomes" id="UP001497623">
    <property type="component" value="Unassembled WGS sequence"/>
</dbReference>
<reference evidence="6 7" key="1">
    <citation type="submission" date="2024-05" db="EMBL/GenBank/DDBJ databases">
        <authorList>
            <person name="Wallberg A."/>
        </authorList>
    </citation>
    <scope>NUCLEOTIDE SEQUENCE [LARGE SCALE GENOMIC DNA]</scope>
</reference>
<keyword evidence="7" id="KW-1185">Reference proteome</keyword>
<evidence type="ECO:0000313" key="6">
    <source>
        <dbReference type="EMBL" id="CAL4171259.1"/>
    </source>
</evidence>
<evidence type="ECO:0000256" key="2">
    <source>
        <dbReference type="ARBA" id="ARBA00023125"/>
    </source>
</evidence>
<comment type="caution">
    <text evidence="6">The sequence shown here is derived from an EMBL/GenBank/DDBJ whole genome shotgun (WGS) entry which is preliminary data.</text>
</comment>
<feature type="compositionally biased region" description="Low complexity" evidence="4">
    <location>
        <begin position="348"/>
        <end position="375"/>
    </location>
</feature>
<evidence type="ECO:0000256" key="3">
    <source>
        <dbReference type="ARBA" id="ARBA00023163"/>
    </source>
</evidence>
<evidence type="ECO:0000313" key="7">
    <source>
        <dbReference type="Proteomes" id="UP001497623"/>
    </source>
</evidence>
<dbReference type="Pfam" id="PF03131">
    <property type="entry name" value="bZIP_Maf"/>
    <property type="match status" value="1"/>
</dbReference>
<evidence type="ECO:0000256" key="1">
    <source>
        <dbReference type="ARBA" id="ARBA00023015"/>
    </source>
</evidence>
<accession>A0AAV2SB48</accession>
<feature type="region of interest" description="Disordered" evidence="4">
    <location>
        <begin position="333"/>
        <end position="388"/>
    </location>
</feature>
<gene>
    <name evidence="6" type="ORF">MNOR_LOCUS34093</name>
</gene>
<dbReference type="InterPro" id="IPR008917">
    <property type="entry name" value="TF_DNA-bd_sf"/>
</dbReference>
<name>A0AAV2SB48_MEGNR</name>
<proteinExistence type="predicted"/>
<dbReference type="GO" id="GO:0005634">
    <property type="term" value="C:nucleus"/>
    <property type="evidence" value="ECO:0007669"/>
    <property type="project" value="TreeGrafter"/>
</dbReference>
<feature type="region of interest" description="Disordered" evidence="4">
    <location>
        <begin position="87"/>
        <end position="130"/>
    </location>
</feature>
<organism evidence="6 7">
    <name type="scientific">Meganyctiphanes norvegica</name>
    <name type="common">Northern krill</name>
    <name type="synonym">Thysanopoda norvegica</name>
    <dbReference type="NCBI Taxonomy" id="48144"/>
    <lineage>
        <taxon>Eukaryota</taxon>
        <taxon>Metazoa</taxon>
        <taxon>Ecdysozoa</taxon>
        <taxon>Arthropoda</taxon>
        <taxon>Crustacea</taxon>
        <taxon>Multicrustacea</taxon>
        <taxon>Malacostraca</taxon>
        <taxon>Eumalacostraca</taxon>
        <taxon>Eucarida</taxon>
        <taxon>Euphausiacea</taxon>
        <taxon>Euphausiidae</taxon>
        <taxon>Meganyctiphanes</taxon>
    </lineage>
</organism>
<dbReference type="AlphaFoldDB" id="A0AAV2SB48"/>
<dbReference type="SUPFAM" id="SSF47454">
    <property type="entry name" value="A DNA-binding domain in eukaryotic transcription factors"/>
    <property type="match status" value="1"/>
</dbReference>
<feature type="compositionally biased region" description="Pro residues" evidence="4">
    <location>
        <begin position="101"/>
        <end position="110"/>
    </location>
</feature>
<dbReference type="InterPro" id="IPR004826">
    <property type="entry name" value="bZIP_Maf"/>
</dbReference>
<feature type="compositionally biased region" description="Polar residues" evidence="4">
    <location>
        <begin position="377"/>
        <end position="388"/>
    </location>
</feature>
<dbReference type="GO" id="GO:0000978">
    <property type="term" value="F:RNA polymerase II cis-regulatory region sequence-specific DNA binding"/>
    <property type="evidence" value="ECO:0007669"/>
    <property type="project" value="TreeGrafter"/>
</dbReference>
<dbReference type="EMBL" id="CAXKWB010051283">
    <property type="protein sequence ID" value="CAL4171259.1"/>
    <property type="molecule type" value="Genomic_DNA"/>
</dbReference>
<dbReference type="SMART" id="SM00338">
    <property type="entry name" value="BRLZ"/>
    <property type="match status" value="1"/>
</dbReference>
<keyword evidence="1" id="KW-0805">Transcription regulation</keyword>
<dbReference type="PANTHER" id="PTHR10129:SF44">
    <property type="entry name" value="TRAFFIC JAM, ISOFORM C"/>
    <property type="match status" value="1"/>
</dbReference>
<sequence length="388" mass="44336">MADGDFINNQSDYMADFMLEPFDDPLNSMKDFKEYKDIHQAVNMRGMPHYMMTPNMAATINTGWSHHHTHHHSHHPQLPTTAMPAMSAGQHALKQPSQIPGTPPDTPPGSSPTTGSLPPSPQVPPHFQGGVQQHNLMDEMWARCSGPGYMTEPLDLARPGPQMVPGDQLDAQQWLERKAWEVQQRHPLNSLAPNSKIQHHQGLDAADQLGVTHFHHTGTLISDDELVTLSVRELNRRLHNYPKDLQTKYKQKRRTLKNRGYAQSCRTKRQNYKHELENNIEATKSQMQMIIDESHRLKALTHNLKNENNSLKNENNRLHNEIERLRLSLNESSRELSSLRRDNPMGAAQQQQQHRQTPPQQQTAPPQHPQQQKPQVDPTSSPQELYSM</sequence>
<dbReference type="Gene3D" id="1.20.5.170">
    <property type="match status" value="1"/>
</dbReference>
<keyword evidence="2" id="KW-0238">DNA-binding</keyword>
<evidence type="ECO:0000259" key="5">
    <source>
        <dbReference type="PROSITE" id="PS50217"/>
    </source>
</evidence>
<feature type="compositionally biased region" description="Basic and acidic residues" evidence="4">
    <location>
        <begin position="333"/>
        <end position="343"/>
    </location>
</feature>
<keyword evidence="3" id="KW-0804">Transcription</keyword>